<gene>
    <name evidence="5" type="ORF">V5J35_002900</name>
</gene>
<evidence type="ECO:0000256" key="1">
    <source>
        <dbReference type="ARBA" id="ARBA00022448"/>
    </source>
</evidence>
<keyword evidence="1" id="KW-0813">Transport</keyword>
<protein>
    <submittedName>
        <fullName evidence="5">ABC transport system ATP-binding protein</fullName>
    </submittedName>
</protein>
<keyword evidence="2" id="KW-0547">Nucleotide-binding</keyword>
<dbReference type="PROSITE" id="PS00211">
    <property type="entry name" value="ABC_TRANSPORTER_1"/>
    <property type="match status" value="1"/>
</dbReference>
<dbReference type="SUPFAM" id="SSF52540">
    <property type="entry name" value="P-loop containing nucleoside triphosphate hydrolases"/>
    <property type="match status" value="1"/>
</dbReference>
<dbReference type="PROSITE" id="PS50893">
    <property type="entry name" value="ABC_TRANSPORTER_2"/>
    <property type="match status" value="1"/>
</dbReference>
<dbReference type="InterPro" id="IPR027417">
    <property type="entry name" value="P-loop_NTPase"/>
</dbReference>
<dbReference type="RefSeq" id="WP_354007842.1">
    <property type="nucleotide sequence ID" value="NZ_JBEWTA010000001.1"/>
</dbReference>
<dbReference type="InterPro" id="IPR003593">
    <property type="entry name" value="AAA+_ATPase"/>
</dbReference>
<feature type="domain" description="ABC transporter" evidence="4">
    <location>
        <begin position="2"/>
        <end position="218"/>
    </location>
</feature>
<name>A0ABV2SLE2_9GAMM</name>
<proteinExistence type="predicted"/>
<dbReference type="InterPro" id="IPR003439">
    <property type="entry name" value="ABC_transporter-like_ATP-bd"/>
</dbReference>
<evidence type="ECO:0000256" key="3">
    <source>
        <dbReference type="ARBA" id="ARBA00022840"/>
    </source>
</evidence>
<dbReference type="InterPro" id="IPR017871">
    <property type="entry name" value="ABC_transporter-like_CS"/>
</dbReference>
<evidence type="ECO:0000256" key="2">
    <source>
        <dbReference type="ARBA" id="ARBA00022741"/>
    </source>
</evidence>
<dbReference type="PANTHER" id="PTHR24220">
    <property type="entry name" value="IMPORT ATP-BINDING PROTEIN"/>
    <property type="match status" value="1"/>
</dbReference>
<evidence type="ECO:0000313" key="5">
    <source>
        <dbReference type="EMBL" id="MET4757708.1"/>
    </source>
</evidence>
<keyword evidence="6" id="KW-1185">Reference proteome</keyword>
<dbReference type="GO" id="GO:0005524">
    <property type="term" value="F:ATP binding"/>
    <property type="evidence" value="ECO:0007669"/>
    <property type="project" value="UniProtKB-KW"/>
</dbReference>
<evidence type="ECO:0000313" key="6">
    <source>
        <dbReference type="Proteomes" id="UP001549366"/>
    </source>
</evidence>
<organism evidence="5 6">
    <name type="scientific">Endozoicomonas lisbonensis</name>
    <dbReference type="NCBI Taxonomy" id="3120522"/>
    <lineage>
        <taxon>Bacteria</taxon>
        <taxon>Pseudomonadati</taxon>
        <taxon>Pseudomonadota</taxon>
        <taxon>Gammaproteobacteria</taxon>
        <taxon>Oceanospirillales</taxon>
        <taxon>Endozoicomonadaceae</taxon>
        <taxon>Endozoicomonas</taxon>
    </lineage>
</organism>
<dbReference type="Proteomes" id="UP001549366">
    <property type="component" value="Unassembled WGS sequence"/>
</dbReference>
<dbReference type="InterPro" id="IPR015856">
    <property type="entry name" value="ABC_transpr_CbiO/EcfA_su"/>
</dbReference>
<dbReference type="Gene3D" id="3.40.50.300">
    <property type="entry name" value="P-loop containing nucleotide triphosphate hydrolases"/>
    <property type="match status" value="1"/>
</dbReference>
<dbReference type="Pfam" id="PF00005">
    <property type="entry name" value="ABC_tran"/>
    <property type="match status" value="1"/>
</dbReference>
<reference evidence="5 6" key="1">
    <citation type="submission" date="2024-06" db="EMBL/GenBank/DDBJ databases">
        <title>Genomic Encyclopedia of Type Strains, Phase V (KMG-V): Genome sequencing to study the core and pangenomes of soil and plant-associated prokaryotes.</title>
        <authorList>
            <person name="Whitman W."/>
        </authorList>
    </citation>
    <scope>NUCLEOTIDE SEQUENCE [LARGE SCALE GENOMIC DNA]</scope>
    <source>
        <strain evidence="5 6">NE40</strain>
    </source>
</reference>
<dbReference type="SMART" id="SM00382">
    <property type="entry name" value="AAA"/>
    <property type="match status" value="1"/>
</dbReference>
<dbReference type="EMBL" id="JBEWTB010000002">
    <property type="protein sequence ID" value="MET4757708.1"/>
    <property type="molecule type" value="Genomic_DNA"/>
</dbReference>
<dbReference type="CDD" id="cd03225">
    <property type="entry name" value="ABC_cobalt_CbiO_domain1"/>
    <property type="match status" value="1"/>
</dbReference>
<comment type="caution">
    <text evidence="5">The sequence shown here is derived from an EMBL/GenBank/DDBJ whole genome shotgun (WGS) entry which is preliminary data.</text>
</comment>
<accession>A0ABV2SLE2</accession>
<dbReference type="InterPro" id="IPR015854">
    <property type="entry name" value="ABC_transpr_LolD-like"/>
</dbReference>
<evidence type="ECO:0000259" key="4">
    <source>
        <dbReference type="PROSITE" id="PS50893"/>
    </source>
</evidence>
<keyword evidence="3 5" id="KW-0067">ATP-binding</keyword>
<sequence length="218" mass="24217">MIKLEGLQVVRGGNTVIRDSSITVHKGESVALQGPSGCGKSTLLKTLVGGCEWQAGHYLFNHQPVTPDSIHIVRLKAGYIGQESALSGSTVLEALQRPFSFKVFRAKSFPEHTLYRLMDQFLLSRSLLEHHPSELSGGQKQRFAIIRVLLLEPELIIADEPTSALDAESRNNVIEELLGRGRTVISTSHDQHWLDRCERIVMMDNGQIIGDKQNVVCH</sequence>